<dbReference type="KEGG" id="mpof:MPOR_51670"/>
<sequence>MIGRQRLSAPRPTRLAGVAVTAAALSMGALGLAGMAYAQPAPPAEPGVPPPPGQPVFQPVAGGDAPPVAPPPVGPPMVPEIQNPGYGQNSSGGGGTLAFLREAWNMAQDPYGFTQIPPEGLPTSAPPPGAGPPPPLPPGYQSLNAPGSETPLPEADPSAVAPPLPPGYYPLNGPPPPGYFDPPPPDPMNPFGSVTPIPAP</sequence>
<feature type="compositionally biased region" description="Pro residues" evidence="1">
    <location>
        <begin position="42"/>
        <end position="54"/>
    </location>
</feature>
<dbReference type="RefSeq" id="WP_163679003.1">
    <property type="nucleotide sequence ID" value="NZ_AP022570.1"/>
</dbReference>
<evidence type="ECO:0000313" key="3">
    <source>
        <dbReference type="EMBL" id="BBX54141.1"/>
    </source>
</evidence>
<protein>
    <submittedName>
        <fullName evidence="3">Uncharacterized protein</fullName>
    </submittedName>
</protein>
<feature type="compositionally biased region" description="Pro residues" evidence="1">
    <location>
        <begin position="160"/>
        <end position="188"/>
    </location>
</feature>
<keyword evidence="2" id="KW-0732">Signal</keyword>
<evidence type="ECO:0000256" key="1">
    <source>
        <dbReference type="SAM" id="MobiDB-lite"/>
    </source>
</evidence>
<feature type="compositionally biased region" description="Low complexity" evidence="1">
    <location>
        <begin position="55"/>
        <end position="66"/>
    </location>
</feature>
<reference evidence="3 4" key="1">
    <citation type="journal article" date="2019" name="Emerg. Microbes Infect.">
        <title>Comprehensive subspecies identification of 175 nontuberculous mycobacteria species based on 7547 genomic profiles.</title>
        <authorList>
            <person name="Matsumoto Y."/>
            <person name="Kinjo T."/>
            <person name="Motooka D."/>
            <person name="Nabeya D."/>
            <person name="Jung N."/>
            <person name="Uechi K."/>
            <person name="Horii T."/>
            <person name="Iida T."/>
            <person name="Fujita J."/>
            <person name="Nakamura S."/>
        </authorList>
    </citation>
    <scope>NUCLEOTIDE SEQUENCE [LARGE SCALE GENOMIC DNA]</scope>
    <source>
        <strain evidence="3 4">JCM 12603</strain>
    </source>
</reference>
<evidence type="ECO:0000256" key="2">
    <source>
        <dbReference type="SAM" id="SignalP"/>
    </source>
</evidence>
<keyword evidence="4" id="KW-1185">Reference proteome</keyword>
<organism evidence="3 4">
    <name type="scientific">Mycolicibacterium poriferae</name>
    <dbReference type="NCBI Taxonomy" id="39694"/>
    <lineage>
        <taxon>Bacteria</taxon>
        <taxon>Bacillati</taxon>
        <taxon>Actinomycetota</taxon>
        <taxon>Actinomycetes</taxon>
        <taxon>Mycobacteriales</taxon>
        <taxon>Mycobacteriaceae</taxon>
        <taxon>Mycolicibacterium</taxon>
    </lineage>
</organism>
<feature type="compositionally biased region" description="Pro residues" evidence="1">
    <location>
        <begin position="124"/>
        <end position="138"/>
    </location>
</feature>
<proteinExistence type="predicted"/>
<accession>A0A6N4VHN5</accession>
<dbReference type="EMBL" id="AP022570">
    <property type="protein sequence ID" value="BBX54141.1"/>
    <property type="molecule type" value="Genomic_DNA"/>
</dbReference>
<gene>
    <name evidence="3" type="ORF">MPOR_51670</name>
</gene>
<evidence type="ECO:0000313" key="4">
    <source>
        <dbReference type="Proteomes" id="UP000466785"/>
    </source>
</evidence>
<feature type="compositionally biased region" description="Pro residues" evidence="1">
    <location>
        <begin position="67"/>
        <end position="78"/>
    </location>
</feature>
<dbReference type="Proteomes" id="UP000466785">
    <property type="component" value="Chromosome"/>
</dbReference>
<dbReference type="AlphaFoldDB" id="A0A6N4VHN5"/>
<name>A0A6N4VHN5_9MYCO</name>
<feature type="chain" id="PRO_5026771184" evidence="2">
    <location>
        <begin position="39"/>
        <end position="200"/>
    </location>
</feature>
<feature type="signal peptide" evidence="2">
    <location>
        <begin position="1"/>
        <end position="38"/>
    </location>
</feature>
<feature type="region of interest" description="Disordered" evidence="1">
    <location>
        <begin position="42"/>
        <end position="200"/>
    </location>
</feature>